<sequence>MIPRIFLKILIITYGVALPAYWSHKALRDSNEKETQKWLTYWIIFSLFVKILDVANYVIEIWLPFYNELVLLTLFWLLSPQLNGSKFLYNNYLKPALSNYENDIDSSMEKVWKCILDVGLRVSSKTVKFVINTTIKFLKEGNFTDFEENYALGKDENEQFGVLNVFQNILDSEGSSPNSDPINVIDGSLGDGNQLCEKESFDDVISNHPKSKYKLCKKNKTFQRRKISASEKNLRQNN</sequence>
<proteinExistence type="inferred from homology"/>
<reference evidence="2" key="1">
    <citation type="submission" date="2020-08" db="EMBL/GenBank/DDBJ databases">
        <title>Multicomponent nature underlies the extraordinary mechanical properties of spider dragline silk.</title>
        <authorList>
            <person name="Kono N."/>
            <person name="Nakamura H."/>
            <person name="Mori M."/>
            <person name="Yoshida Y."/>
            <person name="Ohtoshi R."/>
            <person name="Malay A.D."/>
            <person name="Moran D.A.P."/>
            <person name="Tomita M."/>
            <person name="Numata K."/>
            <person name="Arakawa K."/>
        </authorList>
    </citation>
    <scope>NUCLEOTIDE SEQUENCE</scope>
</reference>
<evidence type="ECO:0000313" key="2">
    <source>
        <dbReference type="EMBL" id="GFS68204.1"/>
    </source>
</evidence>
<dbReference type="Proteomes" id="UP000887013">
    <property type="component" value="Unassembled WGS sequence"/>
</dbReference>
<organism evidence="2 3">
    <name type="scientific">Nephila pilipes</name>
    <name type="common">Giant wood spider</name>
    <name type="synonym">Nephila maculata</name>
    <dbReference type="NCBI Taxonomy" id="299642"/>
    <lineage>
        <taxon>Eukaryota</taxon>
        <taxon>Metazoa</taxon>
        <taxon>Ecdysozoa</taxon>
        <taxon>Arthropoda</taxon>
        <taxon>Chelicerata</taxon>
        <taxon>Arachnida</taxon>
        <taxon>Araneae</taxon>
        <taxon>Araneomorphae</taxon>
        <taxon>Entelegynae</taxon>
        <taxon>Araneoidea</taxon>
        <taxon>Nephilidae</taxon>
        <taxon>Nephila</taxon>
    </lineage>
</organism>
<dbReference type="InterPro" id="IPR004345">
    <property type="entry name" value="TB2_DP1_HVA22"/>
</dbReference>
<dbReference type="EMBL" id="BMAW01000249">
    <property type="protein sequence ID" value="GFS68204.1"/>
    <property type="molecule type" value="Genomic_DNA"/>
</dbReference>
<dbReference type="OrthoDB" id="6430130at2759"/>
<dbReference type="AlphaFoldDB" id="A0A8X6SZD2"/>
<dbReference type="Pfam" id="PF03134">
    <property type="entry name" value="TB2_DP1_HVA22"/>
    <property type="match status" value="1"/>
</dbReference>
<dbReference type="PANTHER" id="PTHR12300">
    <property type="entry name" value="HVA22-LIKE PROTEINS"/>
    <property type="match status" value="1"/>
</dbReference>
<accession>A0A8X6SZD2</accession>
<feature type="transmembrane region" description="Helical" evidence="1">
    <location>
        <begin position="6"/>
        <end position="27"/>
    </location>
</feature>
<comment type="caution">
    <text evidence="2">The sequence shown here is derived from an EMBL/GenBank/DDBJ whole genome shotgun (WGS) entry which is preliminary data.</text>
</comment>
<comment type="similarity">
    <text evidence="1">Belongs to the DP1 family.</text>
</comment>
<feature type="transmembrane region" description="Helical" evidence="1">
    <location>
        <begin position="39"/>
        <end position="59"/>
    </location>
</feature>
<name>A0A8X6SZD2_NEPPI</name>
<keyword evidence="3" id="KW-1185">Reference proteome</keyword>
<protein>
    <recommendedName>
        <fullName evidence="1">Receptor expression-enhancing protein</fullName>
    </recommendedName>
</protein>
<keyword evidence="1" id="KW-0812">Transmembrane</keyword>
<keyword evidence="1" id="KW-1133">Transmembrane helix</keyword>
<dbReference type="GO" id="GO:0016020">
    <property type="term" value="C:membrane"/>
    <property type="evidence" value="ECO:0007669"/>
    <property type="project" value="UniProtKB-SubCell"/>
</dbReference>
<gene>
    <name evidence="2" type="primary">T19C3.4</name>
    <name evidence="2" type="ORF">NPIL_481131</name>
</gene>
<comment type="subcellular location">
    <subcellularLocation>
        <location evidence="1">Membrane</location>
        <topology evidence="1">Multi-pass membrane protein</topology>
    </subcellularLocation>
</comment>
<evidence type="ECO:0000313" key="3">
    <source>
        <dbReference type="Proteomes" id="UP000887013"/>
    </source>
</evidence>
<keyword evidence="1" id="KW-0472">Membrane</keyword>
<evidence type="ECO:0000256" key="1">
    <source>
        <dbReference type="RuleBase" id="RU362006"/>
    </source>
</evidence>